<proteinExistence type="predicted"/>
<name>A0A9P5TVT3_9AGAR</name>
<gene>
    <name evidence="2" type="ORF">BDP27DRAFT_1454841</name>
</gene>
<organism evidence="2 3">
    <name type="scientific">Rhodocollybia butyracea</name>
    <dbReference type="NCBI Taxonomy" id="206335"/>
    <lineage>
        <taxon>Eukaryota</taxon>
        <taxon>Fungi</taxon>
        <taxon>Dikarya</taxon>
        <taxon>Basidiomycota</taxon>
        <taxon>Agaricomycotina</taxon>
        <taxon>Agaricomycetes</taxon>
        <taxon>Agaricomycetidae</taxon>
        <taxon>Agaricales</taxon>
        <taxon>Marasmiineae</taxon>
        <taxon>Omphalotaceae</taxon>
        <taxon>Rhodocollybia</taxon>
    </lineage>
</organism>
<feature type="chain" id="PRO_5040203748" evidence="1">
    <location>
        <begin position="19"/>
        <end position="162"/>
    </location>
</feature>
<keyword evidence="3" id="KW-1185">Reference proteome</keyword>
<dbReference type="Proteomes" id="UP000772434">
    <property type="component" value="Unassembled WGS sequence"/>
</dbReference>
<protein>
    <submittedName>
        <fullName evidence="2">Uncharacterized protein</fullName>
    </submittedName>
</protein>
<evidence type="ECO:0000313" key="2">
    <source>
        <dbReference type="EMBL" id="KAF9048152.1"/>
    </source>
</evidence>
<dbReference type="EMBL" id="JADNRY010000490">
    <property type="protein sequence ID" value="KAF9048152.1"/>
    <property type="molecule type" value="Genomic_DNA"/>
</dbReference>
<feature type="signal peptide" evidence="1">
    <location>
        <begin position="1"/>
        <end position="18"/>
    </location>
</feature>
<accession>A0A9P5TVT3</accession>
<evidence type="ECO:0000256" key="1">
    <source>
        <dbReference type="SAM" id="SignalP"/>
    </source>
</evidence>
<evidence type="ECO:0000313" key="3">
    <source>
        <dbReference type="Proteomes" id="UP000772434"/>
    </source>
</evidence>
<reference evidence="2" key="1">
    <citation type="submission" date="2020-11" db="EMBL/GenBank/DDBJ databases">
        <authorList>
            <consortium name="DOE Joint Genome Institute"/>
            <person name="Ahrendt S."/>
            <person name="Riley R."/>
            <person name="Andreopoulos W."/>
            <person name="Labutti K."/>
            <person name="Pangilinan J."/>
            <person name="Ruiz-Duenas F.J."/>
            <person name="Barrasa J.M."/>
            <person name="Sanchez-Garcia M."/>
            <person name="Camarero S."/>
            <person name="Miyauchi S."/>
            <person name="Serrano A."/>
            <person name="Linde D."/>
            <person name="Babiker R."/>
            <person name="Drula E."/>
            <person name="Ayuso-Fernandez I."/>
            <person name="Pacheco R."/>
            <person name="Padilla G."/>
            <person name="Ferreira P."/>
            <person name="Barriuso J."/>
            <person name="Kellner H."/>
            <person name="Castanera R."/>
            <person name="Alfaro M."/>
            <person name="Ramirez L."/>
            <person name="Pisabarro A.G."/>
            <person name="Kuo A."/>
            <person name="Tritt A."/>
            <person name="Lipzen A."/>
            <person name="He G."/>
            <person name="Yan M."/>
            <person name="Ng V."/>
            <person name="Cullen D."/>
            <person name="Martin F."/>
            <person name="Rosso M.-N."/>
            <person name="Henrissat B."/>
            <person name="Hibbett D."/>
            <person name="Martinez A.T."/>
            <person name="Grigoriev I.V."/>
        </authorList>
    </citation>
    <scope>NUCLEOTIDE SEQUENCE</scope>
    <source>
        <strain evidence="2">AH 40177</strain>
    </source>
</reference>
<comment type="caution">
    <text evidence="2">The sequence shown here is derived from an EMBL/GenBank/DDBJ whole genome shotgun (WGS) entry which is preliminary data.</text>
</comment>
<sequence>MRLNPIFVILGLICTLHAVPLPDSLVSIAQRTPEATAQPFELDIAITFNAGLPSTSDEAQTAEAQEHTHNAQTGVKSLMNSAFRFALDKHQLKLPGSTKDSMVYGDHTGCGQVYTGKDRAGTLSRDIEGTVEGWGEVKRGKQGDGQIFTRFEIATQTWEPWQ</sequence>
<keyword evidence="1" id="KW-0732">Signal</keyword>
<dbReference type="AlphaFoldDB" id="A0A9P5TVT3"/>